<accession>U4LD38</accession>
<evidence type="ECO:0000313" key="4">
    <source>
        <dbReference type="Proteomes" id="UP000018144"/>
    </source>
</evidence>
<dbReference type="EMBL" id="HF935412">
    <property type="protein sequence ID" value="CCX08409.1"/>
    <property type="molecule type" value="Genomic_DNA"/>
</dbReference>
<keyword evidence="2" id="KW-1133">Transmembrane helix</keyword>
<reference evidence="3 4" key="1">
    <citation type="journal article" date="2013" name="PLoS Genet.">
        <title>The genome and development-dependent transcriptomes of Pyronema confluens: a window into fungal evolution.</title>
        <authorList>
            <person name="Traeger S."/>
            <person name="Altegoer F."/>
            <person name="Freitag M."/>
            <person name="Gabaldon T."/>
            <person name="Kempken F."/>
            <person name="Kumar A."/>
            <person name="Marcet-Houben M."/>
            <person name="Poggeler S."/>
            <person name="Stajich J.E."/>
            <person name="Nowrousian M."/>
        </authorList>
    </citation>
    <scope>NUCLEOTIDE SEQUENCE [LARGE SCALE GENOMIC DNA]</scope>
    <source>
        <strain evidence="4">CBS 100304</strain>
        <tissue evidence="3">Vegetative mycelium</tissue>
    </source>
</reference>
<keyword evidence="4" id="KW-1185">Reference proteome</keyword>
<dbReference type="OMA" id="YERRAQW"/>
<proteinExistence type="predicted"/>
<feature type="transmembrane region" description="Helical" evidence="2">
    <location>
        <begin position="388"/>
        <end position="409"/>
    </location>
</feature>
<feature type="compositionally biased region" description="Low complexity" evidence="1">
    <location>
        <begin position="346"/>
        <end position="358"/>
    </location>
</feature>
<evidence type="ECO:0000313" key="3">
    <source>
        <dbReference type="EMBL" id="CCX08409.1"/>
    </source>
</evidence>
<name>U4LD38_PYROM</name>
<feature type="region of interest" description="Disordered" evidence="1">
    <location>
        <begin position="330"/>
        <end position="358"/>
    </location>
</feature>
<keyword evidence="2" id="KW-0472">Membrane</keyword>
<protein>
    <submittedName>
        <fullName evidence="3">Uncharacterized protein</fullName>
    </submittedName>
</protein>
<sequence>MRSPRTSIESLNSPLQNSRNMQYTTPHKSESRSAAQLAQLPTPPASFEENTTPDSSQTSTERGNTSTRLWTATSPGVEDTRMSPNPYRMAPPSETLGRRMRWSLSPEPDVPRTISTGSSRATPDMEGRKTRESSPAVPIGRSPSPDPCDGDRSRSNSPEATMRPPPLSPLSAQKMNAKNHQRRESVGARSVTMSTTYDMMTTYVGSDGQPKRQQVQGQVTGRVLAPPFQPNSGLSKRITPSFIANYTSPGAVPAKRSRETMSPEYDEYEPQDEPEAASRALSGSLGRSLLASQDIYAGSDGTATSQSGDFLRESKLKTGRNAVMDSAIDWDSSVPNLPPPENRLRSSASPTASLISSDSAPEESLSTVYYKEFSSQLDTFARSLKKPLVTFVLIMIIPIFLGISTSILGGRPPQLSNSTNSTFGGNIDFPTLMSIEASFERVVDSAAGGSELARSLKRSEMAVADLSMVVRYSDLNCRDTLSTRLQQFADDAHENVLGLLEFSAMVGGVLDELLAVNQWALRQLNEINTLQISAPSAGRYGWKRLYNALPWPLSVLWPSNQAIAKQRLSHTFEHAVEALETNLRLLIAHGTIIQTGLMGLSQQNGPIRTEIVREFADIRRAEGEAMSSLWTRIQTTAGKRQNFKDNERLLREINVYHDKARGYVEVTLLELGRMTSELDNLRRRVAQPLLVERRYGVEVGMEDQVGAIQNSVEALLRKQNERDERQRIWNRIILEGTMKEPQAGSVEGPRF</sequence>
<gene>
    <name evidence="3" type="ORF">PCON_08002</name>
</gene>
<feature type="region of interest" description="Disordered" evidence="1">
    <location>
        <begin position="1"/>
        <end position="193"/>
    </location>
</feature>
<dbReference type="Proteomes" id="UP000018144">
    <property type="component" value="Unassembled WGS sequence"/>
</dbReference>
<dbReference type="OrthoDB" id="4179406at2759"/>
<feature type="compositionally biased region" description="Polar residues" evidence="1">
    <location>
        <begin position="1"/>
        <end position="26"/>
    </location>
</feature>
<organism evidence="3 4">
    <name type="scientific">Pyronema omphalodes (strain CBS 100304)</name>
    <name type="common">Pyronema confluens</name>
    <dbReference type="NCBI Taxonomy" id="1076935"/>
    <lineage>
        <taxon>Eukaryota</taxon>
        <taxon>Fungi</taxon>
        <taxon>Dikarya</taxon>
        <taxon>Ascomycota</taxon>
        <taxon>Pezizomycotina</taxon>
        <taxon>Pezizomycetes</taxon>
        <taxon>Pezizales</taxon>
        <taxon>Pyronemataceae</taxon>
        <taxon>Pyronema</taxon>
    </lineage>
</organism>
<dbReference type="STRING" id="1076935.U4LD38"/>
<dbReference type="eggNOG" id="ENOG502SKYR">
    <property type="taxonomic scope" value="Eukaryota"/>
</dbReference>
<dbReference type="AlphaFoldDB" id="U4LD38"/>
<feature type="region of interest" description="Disordered" evidence="1">
    <location>
        <begin position="244"/>
        <end position="282"/>
    </location>
</feature>
<feature type="compositionally biased region" description="Polar residues" evidence="1">
    <location>
        <begin position="48"/>
        <end position="74"/>
    </location>
</feature>
<evidence type="ECO:0000256" key="1">
    <source>
        <dbReference type="SAM" id="MobiDB-lite"/>
    </source>
</evidence>
<keyword evidence="2" id="KW-0812">Transmembrane</keyword>
<feature type="compositionally biased region" description="Basic and acidic residues" evidence="1">
    <location>
        <begin position="123"/>
        <end position="132"/>
    </location>
</feature>
<feature type="compositionally biased region" description="Acidic residues" evidence="1">
    <location>
        <begin position="264"/>
        <end position="275"/>
    </location>
</feature>
<evidence type="ECO:0000256" key="2">
    <source>
        <dbReference type="SAM" id="Phobius"/>
    </source>
</evidence>